<proteinExistence type="inferred from homology"/>
<name>A0A2T3ALA0_9PEZI</name>
<organism evidence="5 6">
    <name type="scientific">Coniella lustricola</name>
    <dbReference type="NCBI Taxonomy" id="2025994"/>
    <lineage>
        <taxon>Eukaryota</taxon>
        <taxon>Fungi</taxon>
        <taxon>Dikarya</taxon>
        <taxon>Ascomycota</taxon>
        <taxon>Pezizomycotina</taxon>
        <taxon>Sordariomycetes</taxon>
        <taxon>Sordariomycetidae</taxon>
        <taxon>Diaporthales</taxon>
        <taxon>Schizoparmaceae</taxon>
        <taxon>Coniella</taxon>
    </lineage>
</organism>
<evidence type="ECO:0000313" key="6">
    <source>
        <dbReference type="Proteomes" id="UP000241462"/>
    </source>
</evidence>
<keyword evidence="1" id="KW-0996">Nickel insertion</keyword>
<dbReference type="Pfam" id="PF01730">
    <property type="entry name" value="UreF"/>
    <property type="match status" value="1"/>
</dbReference>
<sequence>MSSTGTHELDQAAQLVEDEISELEAKLAQAKGRRQALEIRTRSTNRQDKLRDRQGGHAQEPQLHVIPLSHFHSSAQSLNSPTHFLLLLADSALPLGSFAFSSGLESFLAHNRLNPFTPSRALGQKLAAASSSSLVPPPAVYQPASPLPPPPAPFDLFLPISIASYASTTLPFLLTAHRDPSRLVELDDALDAAIMCTVGKRASVAQGRALLGLWERSFASSHAEIAASRTPTSTLSPPSQTASALDSLQTYTSLLRSPQQSQRTSTSISSSSNLPPPVSAHLAPLFGLIALLFNLTLHQTAYIYMLGHVKALVSAAVRANLIGPYAAQKVLAASSTQSMIAAAIEREWETLPEEAGQCVPVMDLWVGRHEMLYSRIFNS</sequence>
<evidence type="ECO:0000256" key="4">
    <source>
        <dbReference type="SAM" id="MobiDB-lite"/>
    </source>
</evidence>
<evidence type="ECO:0000313" key="5">
    <source>
        <dbReference type="EMBL" id="PSS02481.1"/>
    </source>
</evidence>
<accession>A0A2T3ALA0</accession>
<reference evidence="5 6" key="1">
    <citation type="journal article" date="2018" name="Mycol. Prog.">
        <title>Coniella lustricola, a new species from submerged detritus.</title>
        <authorList>
            <person name="Raudabaugh D.B."/>
            <person name="Iturriaga T."/>
            <person name="Carver A."/>
            <person name="Mondo S."/>
            <person name="Pangilinan J."/>
            <person name="Lipzen A."/>
            <person name="He G."/>
            <person name="Amirebrahimi M."/>
            <person name="Grigoriev I.V."/>
            <person name="Miller A.N."/>
        </authorList>
    </citation>
    <scope>NUCLEOTIDE SEQUENCE [LARGE SCALE GENOMIC DNA]</scope>
    <source>
        <strain evidence="5 6">B22-T-1</strain>
    </source>
</reference>
<keyword evidence="2" id="KW-0143">Chaperone</keyword>
<keyword evidence="6" id="KW-1185">Reference proteome</keyword>
<evidence type="ECO:0008006" key="7">
    <source>
        <dbReference type="Google" id="ProtNLM"/>
    </source>
</evidence>
<dbReference type="GO" id="GO:0016151">
    <property type="term" value="F:nickel cation binding"/>
    <property type="evidence" value="ECO:0007669"/>
    <property type="project" value="InterPro"/>
</dbReference>
<gene>
    <name evidence="5" type="ORF">BD289DRAFT_502526</name>
</gene>
<dbReference type="STRING" id="2025994.A0A2T3ALA0"/>
<dbReference type="AlphaFoldDB" id="A0A2T3ALA0"/>
<dbReference type="Gene3D" id="1.10.4190.10">
    <property type="entry name" value="Urease accessory protein UreF"/>
    <property type="match status" value="1"/>
</dbReference>
<dbReference type="PANTHER" id="PTHR33620">
    <property type="entry name" value="UREASE ACCESSORY PROTEIN F"/>
    <property type="match status" value="1"/>
</dbReference>
<feature type="region of interest" description="Disordered" evidence="4">
    <location>
        <begin position="31"/>
        <end position="58"/>
    </location>
</feature>
<dbReference type="InterPro" id="IPR038277">
    <property type="entry name" value="UreF_sf"/>
</dbReference>
<dbReference type="EMBL" id="KZ678377">
    <property type="protein sequence ID" value="PSS02481.1"/>
    <property type="molecule type" value="Genomic_DNA"/>
</dbReference>
<evidence type="ECO:0000256" key="1">
    <source>
        <dbReference type="ARBA" id="ARBA00022988"/>
    </source>
</evidence>
<dbReference type="InParanoid" id="A0A2T3ALA0"/>
<dbReference type="PANTHER" id="PTHR33620:SF1">
    <property type="entry name" value="UREASE ACCESSORY PROTEIN F"/>
    <property type="match status" value="1"/>
</dbReference>
<dbReference type="InterPro" id="IPR002639">
    <property type="entry name" value="UreF"/>
</dbReference>
<protein>
    <recommendedName>
        <fullName evidence="7">UreF-domain-containing protein</fullName>
    </recommendedName>
</protein>
<dbReference type="OrthoDB" id="2550922at2759"/>
<comment type="similarity">
    <text evidence="3">Belongs to the UreF family.</text>
</comment>
<evidence type="ECO:0000256" key="3">
    <source>
        <dbReference type="ARBA" id="ARBA00046339"/>
    </source>
</evidence>
<evidence type="ECO:0000256" key="2">
    <source>
        <dbReference type="ARBA" id="ARBA00023186"/>
    </source>
</evidence>
<feature type="compositionally biased region" description="Basic and acidic residues" evidence="4">
    <location>
        <begin position="35"/>
        <end position="55"/>
    </location>
</feature>
<dbReference type="Proteomes" id="UP000241462">
    <property type="component" value="Unassembled WGS sequence"/>
</dbReference>